<sequence>MRLLHRLLFCSLSFIVFILLLILRGNESTEECAHSRAANREQPIHRMINELPIDRWVLISPPLEGGREYKMVVVVISAFSEREERTLIRSLWASPNQSKIISSGEARVIFVVGRSSRNKKEADTYGDLLEIDIEETYRNMVYKIEAAFRWVREKTHSEFVAKIDSDTVVHVDRLYEQLKRQQRQQSGDWLACFHYAHSPPIRDECSPWFISEEDYSLHSFPTYCNGPGYVMERKALEKIVHRMKEHQVIQVEDAFFTGVVSRDLVDLVCLHDVIVPQYTDYSTCDSSLDPFLSILPTHYQFGSSKSIRNLTSAWERLKNPLCHNIFTRLYKFLLSIFSCS</sequence>
<evidence type="ECO:0000256" key="4">
    <source>
        <dbReference type="ARBA" id="ARBA00022679"/>
    </source>
</evidence>
<keyword evidence="7" id="KW-1133">Transmembrane helix</keyword>
<dbReference type="AlphaFoldDB" id="A0AAN4ZNZ7"/>
<evidence type="ECO:0000256" key="8">
    <source>
        <dbReference type="ARBA" id="ARBA00023034"/>
    </source>
</evidence>
<protein>
    <recommendedName>
        <fullName evidence="10">Hexosyltransferase</fullName>
        <ecNumber evidence="10">2.4.1.-</ecNumber>
    </recommendedName>
</protein>
<keyword evidence="6" id="KW-0735">Signal-anchor</keyword>
<evidence type="ECO:0000256" key="2">
    <source>
        <dbReference type="ARBA" id="ARBA00008661"/>
    </source>
</evidence>
<proteinExistence type="inferred from homology"/>
<dbReference type="Pfam" id="PF01762">
    <property type="entry name" value="Galactosyl_T"/>
    <property type="match status" value="1"/>
</dbReference>
<dbReference type="InterPro" id="IPR002659">
    <property type="entry name" value="Glyco_trans_31"/>
</dbReference>
<evidence type="ECO:0000256" key="3">
    <source>
        <dbReference type="ARBA" id="ARBA00022676"/>
    </source>
</evidence>
<evidence type="ECO:0000313" key="13">
    <source>
        <dbReference type="Proteomes" id="UP001328107"/>
    </source>
</evidence>
<keyword evidence="5" id="KW-0812">Transmembrane</keyword>
<feature type="signal peptide" evidence="11">
    <location>
        <begin position="1"/>
        <end position="28"/>
    </location>
</feature>
<comment type="caution">
    <text evidence="12">The sequence shown here is derived from an EMBL/GenBank/DDBJ whole genome shotgun (WGS) entry which is preliminary data.</text>
</comment>
<evidence type="ECO:0000256" key="6">
    <source>
        <dbReference type="ARBA" id="ARBA00022968"/>
    </source>
</evidence>
<keyword evidence="11" id="KW-0732">Signal</keyword>
<gene>
    <name evidence="12" type="ORF">PMAYCL1PPCAC_12193</name>
</gene>
<reference evidence="13" key="1">
    <citation type="submission" date="2022-10" db="EMBL/GenBank/DDBJ databases">
        <title>Genome assembly of Pristionchus species.</title>
        <authorList>
            <person name="Yoshida K."/>
            <person name="Sommer R.J."/>
        </authorList>
    </citation>
    <scope>NUCLEOTIDE SEQUENCE [LARGE SCALE GENOMIC DNA]</scope>
    <source>
        <strain evidence="13">RS5460</strain>
    </source>
</reference>
<evidence type="ECO:0000256" key="7">
    <source>
        <dbReference type="ARBA" id="ARBA00022989"/>
    </source>
</evidence>
<dbReference type="SUPFAM" id="SSF53448">
    <property type="entry name" value="Nucleotide-diphospho-sugar transferases"/>
    <property type="match status" value="1"/>
</dbReference>
<evidence type="ECO:0000256" key="11">
    <source>
        <dbReference type="SAM" id="SignalP"/>
    </source>
</evidence>
<evidence type="ECO:0000313" key="12">
    <source>
        <dbReference type="EMBL" id="GMR41998.1"/>
    </source>
</evidence>
<evidence type="ECO:0000256" key="9">
    <source>
        <dbReference type="ARBA" id="ARBA00023136"/>
    </source>
</evidence>
<evidence type="ECO:0000256" key="10">
    <source>
        <dbReference type="RuleBase" id="RU363063"/>
    </source>
</evidence>
<organism evidence="12 13">
    <name type="scientific">Pristionchus mayeri</name>
    <dbReference type="NCBI Taxonomy" id="1317129"/>
    <lineage>
        <taxon>Eukaryota</taxon>
        <taxon>Metazoa</taxon>
        <taxon>Ecdysozoa</taxon>
        <taxon>Nematoda</taxon>
        <taxon>Chromadorea</taxon>
        <taxon>Rhabditida</taxon>
        <taxon>Rhabditina</taxon>
        <taxon>Diplogasteromorpha</taxon>
        <taxon>Diplogasteroidea</taxon>
        <taxon>Neodiplogasteridae</taxon>
        <taxon>Pristionchus</taxon>
    </lineage>
</organism>
<dbReference type="InterPro" id="IPR029044">
    <property type="entry name" value="Nucleotide-diphossugar_trans"/>
</dbReference>
<dbReference type="GO" id="GO:0016758">
    <property type="term" value="F:hexosyltransferase activity"/>
    <property type="evidence" value="ECO:0007669"/>
    <property type="project" value="InterPro"/>
</dbReference>
<dbReference type="Proteomes" id="UP001328107">
    <property type="component" value="Unassembled WGS sequence"/>
</dbReference>
<name>A0AAN4ZNZ7_9BILA</name>
<comment type="similarity">
    <text evidence="2 10">Belongs to the glycosyltransferase 31 family.</text>
</comment>
<keyword evidence="13" id="KW-1185">Reference proteome</keyword>
<evidence type="ECO:0000256" key="5">
    <source>
        <dbReference type="ARBA" id="ARBA00022692"/>
    </source>
</evidence>
<keyword evidence="4" id="KW-0808">Transferase</keyword>
<feature type="chain" id="PRO_5043019763" description="Hexosyltransferase" evidence="11">
    <location>
        <begin position="29"/>
        <end position="340"/>
    </location>
</feature>
<dbReference type="PANTHER" id="PTHR11214:SF391">
    <property type="entry name" value="BETA-1,3-GALACTOSYLTRANSFERASE BRE-2-RELATED"/>
    <property type="match status" value="1"/>
</dbReference>
<keyword evidence="3 10" id="KW-0328">Glycosyltransferase</keyword>
<dbReference type="Gene3D" id="3.90.550.50">
    <property type="match status" value="1"/>
</dbReference>
<dbReference type="EMBL" id="BTRK01000003">
    <property type="protein sequence ID" value="GMR41998.1"/>
    <property type="molecule type" value="Genomic_DNA"/>
</dbReference>
<dbReference type="EC" id="2.4.1.-" evidence="10"/>
<evidence type="ECO:0000256" key="1">
    <source>
        <dbReference type="ARBA" id="ARBA00004323"/>
    </source>
</evidence>
<dbReference type="GO" id="GO:0006493">
    <property type="term" value="P:protein O-linked glycosylation"/>
    <property type="evidence" value="ECO:0007669"/>
    <property type="project" value="TreeGrafter"/>
</dbReference>
<comment type="subcellular location">
    <subcellularLocation>
        <location evidence="1 10">Golgi apparatus membrane</location>
        <topology evidence="1 10">Single-pass type II membrane protein</topology>
    </subcellularLocation>
</comment>
<dbReference type="GO" id="GO:0000139">
    <property type="term" value="C:Golgi membrane"/>
    <property type="evidence" value="ECO:0007669"/>
    <property type="project" value="UniProtKB-SubCell"/>
</dbReference>
<keyword evidence="8 10" id="KW-0333">Golgi apparatus</keyword>
<keyword evidence="9" id="KW-0472">Membrane</keyword>
<accession>A0AAN4ZNZ7</accession>
<dbReference type="PANTHER" id="PTHR11214">
    <property type="entry name" value="BETA-1,3-N-ACETYLGLUCOSAMINYLTRANSFERASE"/>
    <property type="match status" value="1"/>
</dbReference>